<dbReference type="PANTHER" id="PTHR11804:SF79">
    <property type="entry name" value="MITOCHONDRIAL INTERMEDIATE PEPTIDASE"/>
    <property type="match status" value="1"/>
</dbReference>
<keyword evidence="5 6" id="KW-0482">Metalloprotease</keyword>
<feature type="region of interest" description="Disordered" evidence="7">
    <location>
        <begin position="686"/>
        <end position="713"/>
    </location>
</feature>
<protein>
    <recommendedName>
        <fullName evidence="8">Peptidase M3A/M3B catalytic domain-containing protein</fullName>
    </recommendedName>
</protein>
<feature type="region of interest" description="Disordered" evidence="7">
    <location>
        <begin position="190"/>
        <end position="248"/>
    </location>
</feature>
<dbReference type="SUPFAM" id="SSF55486">
    <property type="entry name" value="Metalloproteases ('zincins'), catalytic domain"/>
    <property type="match status" value="1"/>
</dbReference>
<dbReference type="InterPro" id="IPR045090">
    <property type="entry name" value="Pept_M3A_M3B"/>
</dbReference>
<proteinExistence type="inferred from homology"/>
<reference evidence="9" key="1">
    <citation type="submission" date="2021-01" db="EMBL/GenBank/DDBJ databases">
        <authorList>
            <person name="Corre E."/>
            <person name="Pelletier E."/>
            <person name="Niang G."/>
            <person name="Scheremetjew M."/>
            <person name="Finn R."/>
            <person name="Kale V."/>
            <person name="Holt S."/>
            <person name="Cochrane G."/>
            <person name="Meng A."/>
            <person name="Brown T."/>
            <person name="Cohen L."/>
        </authorList>
    </citation>
    <scope>NUCLEOTIDE SEQUENCE</scope>
    <source>
        <strain evidence="9">CCMP1320</strain>
    </source>
</reference>
<keyword evidence="2 6" id="KW-0479">Metal-binding</keyword>
<evidence type="ECO:0000256" key="1">
    <source>
        <dbReference type="ARBA" id="ARBA00022670"/>
    </source>
</evidence>
<dbReference type="PANTHER" id="PTHR11804">
    <property type="entry name" value="PROTEASE M3 THIMET OLIGOPEPTIDASE-RELATED"/>
    <property type="match status" value="1"/>
</dbReference>
<feature type="compositionally biased region" description="Polar residues" evidence="7">
    <location>
        <begin position="216"/>
        <end position="228"/>
    </location>
</feature>
<dbReference type="EMBL" id="HBIP01028146">
    <property type="protein sequence ID" value="CAE0501955.1"/>
    <property type="molecule type" value="Transcribed_RNA"/>
</dbReference>
<organism evidence="9">
    <name type="scientific">Dunaliella tertiolecta</name>
    <name type="common">Green alga</name>
    <dbReference type="NCBI Taxonomy" id="3047"/>
    <lineage>
        <taxon>Eukaryota</taxon>
        <taxon>Viridiplantae</taxon>
        <taxon>Chlorophyta</taxon>
        <taxon>core chlorophytes</taxon>
        <taxon>Chlorophyceae</taxon>
        <taxon>CS clade</taxon>
        <taxon>Chlamydomonadales</taxon>
        <taxon>Dunaliellaceae</taxon>
        <taxon>Dunaliella</taxon>
    </lineage>
</organism>
<evidence type="ECO:0000256" key="7">
    <source>
        <dbReference type="SAM" id="MobiDB-lite"/>
    </source>
</evidence>
<keyword evidence="4 6" id="KW-0862">Zinc</keyword>
<keyword evidence="3 6" id="KW-0378">Hydrolase</keyword>
<evidence type="ECO:0000256" key="6">
    <source>
        <dbReference type="RuleBase" id="RU003435"/>
    </source>
</evidence>
<dbReference type="InterPro" id="IPR001567">
    <property type="entry name" value="Pept_M3A_M3B_dom"/>
</dbReference>
<evidence type="ECO:0000313" key="9">
    <source>
        <dbReference type="EMBL" id="CAE0501955.1"/>
    </source>
</evidence>
<dbReference type="Pfam" id="PF01432">
    <property type="entry name" value="Peptidase_M3"/>
    <property type="match status" value="1"/>
</dbReference>
<dbReference type="GO" id="GO:0004222">
    <property type="term" value="F:metalloendopeptidase activity"/>
    <property type="evidence" value="ECO:0007669"/>
    <property type="project" value="InterPro"/>
</dbReference>
<dbReference type="Gene3D" id="1.10.1370.40">
    <property type="match status" value="1"/>
</dbReference>
<gene>
    <name evidence="9" type="ORF">DTER00134_LOCUS17028</name>
</gene>
<keyword evidence="1 6" id="KW-0645">Protease</keyword>
<evidence type="ECO:0000256" key="2">
    <source>
        <dbReference type="ARBA" id="ARBA00022723"/>
    </source>
</evidence>
<evidence type="ECO:0000256" key="4">
    <source>
        <dbReference type="ARBA" id="ARBA00022833"/>
    </source>
</evidence>
<dbReference type="GO" id="GO:0046872">
    <property type="term" value="F:metal ion binding"/>
    <property type="evidence" value="ECO:0007669"/>
    <property type="project" value="UniProtKB-UniRule"/>
</dbReference>
<evidence type="ECO:0000256" key="5">
    <source>
        <dbReference type="ARBA" id="ARBA00023049"/>
    </source>
</evidence>
<dbReference type="GO" id="GO:0006518">
    <property type="term" value="P:peptide metabolic process"/>
    <property type="evidence" value="ECO:0007669"/>
    <property type="project" value="TreeGrafter"/>
</dbReference>
<feature type="region of interest" description="Disordered" evidence="7">
    <location>
        <begin position="464"/>
        <end position="486"/>
    </location>
</feature>
<feature type="compositionally biased region" description="Low complexity" evidence="7">
    <location>
        <begin position="469"/>
        <end position="478"/>
    </location>
</feature>
<sequence length="999" mass="108161">MQSPLQSSRPVFPRVQAGTCACVPMLLYPKRHRPARTRAQLPSPSCKATGIEQTEAAEGVSRTQTCSHLSGNLQANTTSLQGFACLAHVTSPSHFWPAWLRVYRPRIESLMRAASNAPPKPSALLPLLDELLYEIKQVSVPALHCSERHASHEWREAAAQVYSACHKYEQYMLRNRGLYSKVMEAERRLHKAQASKAGDYGKEGEGQGSLGYRGVQQASCQPASGSSNAEHKVAHSSGRSGAHGLQRAAEQEHLSSNVLLHLAQTLLHLFERRGAAVQDEFSTSHFALAHVPDTEDPAWQECMHVVRAERELAAGVRVCVAGASSSPVLPLIYVDWADGESSQDYLQEQGRGDAQPPWADDPILLPLLRRTPNLHTYNAEGSISSSSNDRDAGAKSWGAVLLLDSVATSQVLCHHPNPSLRQAVYEAGLESRMEAALHLRSQMAAARAVIAGVNRAPSYAHLMTDEPRQQQQQQQQERQQQEHTAYQGIQQACSGGFDAATGTLVGGSTTPKGVQGRVEGSERLLHACARAVQGAADQQVRHMAAQMGPICATGAQPQEAASAARLPSCDVSYAQHQLLHSQGLNVQYEHVRAYLSLRGIIEGLGDVLYKSMGLKLRFLNTTSDPGGEGSANGSLATDVWDAGVIRLVLESWGGGNAGANADALPVPLGVCYVDPGGGYGTRQLRFSRRAQSSRSPSRQKATEGPSTSAAEYTNTDWEQLPVVSVGLQQPWRQGYAGKLAAVMELLHELGHAVHLIASSYAAPYKLFGGLHLPLEVLEVPSILFERFAMDPRSLQAICRLPTSANDQAQGQVGPPRHMDTETAQRLSMQLKAQHSSALDFQEQVLVALGDHLLNAEAPVPTNRQPSDAASVFTSLWERYSSIPHVPASLKRLSSLPVACHHQATFWVYVSAWCCACGLWERYLAPDPLGLSTEGAEAGRALLYSLLERGSYQNGHNQDPASTSSLTDIVYSTSVGLESATLLATPENFAKWLYNGTQAF</sequence>
<feature type="domain" description="Peptidase M3A/M3B catalytic" evidence="8">
    <location>
        <begin position="741"/>
        <end position="950"/>
    </location>
</feature>
<evidence type="ECO:0000256" key="3">
    <source>
        <dbReference type="ARBA" id="ARBA00022801"/>
    </source>
</evidence>
<name>A0A7S3R4Z4_DUNTE</name>
<comment type="similarity">
    <text evidence="6">Belongs to the peptidase M3 family.</text>
</comment>
<feature type="compositionally biased region" description="Polar residues" evidence="7">
    <location>
        <begin position="704"/>
        <end position="713"/>
    </location>
</feature>
<dbReference type="GO" id="GO:0006508">
    <property type="term" value="P:proteolysis"/>
    <property type="evidence" value="ECO:0007669"/>
    <property type="project" value="UniProtKB-KW"/>
</dbReference>
<accession>A0A7S3R4Z4</accession>
<feature type="compositionally biased region" description="Low complexity" evidence="7">
    <location>
        <begin position="689"/>
        <end position="699"/>
    </location>
</feature>
<dbReference type="AlphaFoldDB" id="A0A7S3R4Z4"/>
<evidence type="ECO:0000259" key="8">
    <source>
        <dbReference type="Pfam" id="PF01432"/>
    </source>
</evidence>
<comment type="cofactor">
    <cofactor evidence="6">
        <name>Zn(2+)</name>
        <dbReference type="ChEBI" id="CHEBI:29105"/>
    </cofactor>
    <text evidence="6">Binds 1 zinc ion.</text>
</comment>